<dbReference type="STRING" id="68895.RR42_s1369"/>
<keyword evidence="8" id="KW-1185">Reference proteome</keyword>
<dbReference type="EMBL" id="CP010537">
    <property type="protein sequence ID" value="AJG22957.1"/>
    <property type="molecule type" value="Genomic_DNA"/>
</dbReference>
<dbReference type="GO" id="GO:0004407">
    <property type="term" value="F:histone deacetylase activity"/>
    <property type="evidence" value="ECO:0007669"/>
    <property type="project" value="TreeGrafter"/>
</dbReference>
<keyword evidence="3" id="KW-0479">Metal-binding</keyword>
<protein>
    <submittedName>
        <fullName evidence="7">Acetylpolyamine aminohydrolase</fullName>
    </submittedName>
</protein>
<keyword evidence="5" id="KW-0862">Zinc</keyword>
<dbReference type="OrthoDB" id="9808367at2"/>
<evidence type="ECO:0000256" key="4">
    <source>
        <dbReference type="ARBA" id="ARBA00022801"/>
    </source>
</evidence>
<evidence type="ECO:0000313" key="7">
    <source>
        <dbReference type="EMBL" id="AJG22957.1"/>
    </source>
</evidence>
<dbReference type="KEGG" id="cbw:RR42_s1369"/>
<gene>
    <name evidence="7" type="ORF">RR42_s1369</name>
</gene>
<dbReference type="InterPro" id="IPR037138">
    <property type="entry name" value="His_deacetylse_dom_sf"/>
</dbReference>
<feature type="domain" description="Histone deacetylase" evidence="6">
    <location>
        <begin position="28"/>
        <end position="333"/>
    </location>
</feature>
<comment type="cofactor">
    <cofactor evidence="1">
        <name>Zn(2+)</name>
        <dbReference type="ChEBI" id="CHEBI:29105"/>
    </cofactor>
</comment>
<keyword evidence="4 7" id="KW-0378">Hydrolase</keyword>
<evidence type="ECO:0000256" key="3">
    <source>
        <dbReference type="ARBA" id="ARBA00022723"/>
    </source>
</evidence>
<dbReference type="InterPro" id="IPR000286">
    <property type="entry name" value="HDACs"/>
</dbReference>
<evidence type="ECO:0000259" key="6">
    <source>
        <dbReference type="Pfam" id="PF00850"/>
    </source>
</evidence>
<dbReference type="Pfam" id="PF00850">
    <property type="entry name" value="Hist_deacetyl"/>
    <property type="match status" value="1"/>
</dbReference>
<dbReference type="GO" id="GO:0016787">
    <property type="term" value="F:hydrolase activity"/>
    <property type="evidence" value="ECO:0007669"/>
    <property type="project" value="UniProtKB-KW"/>
</dbReference>
<evidence type="ECO:0000256" key="1">
    <source>
        <dbReference type="ARBA" id="ARBA00001947"/>
    </source>
</evidence>
<dbReference type="Gene3D" id="3.40.800.20">
    <property type="entry name" value="Histone deacetylase domain"/>
    <property type="match status" value="1"/>
</dbReference>
<evidence type="ECO:0000256" key="5">
    <source>
        <dbReference type="ARBA" id="ARBA00022833"/>
    </source>
</evidence>
<dbReference type="InterPro" id="IPR023801">
    <property type="entry name" value="His_deacetylse_dom"/>
</dbReference>
<dbReference type="Proteomes" id="UP000031843">
    <property type="component" value="Chromosome secondary"/>
</dbReference>
<dbReference type="GO" id="GO:0040029">
    <property type="term" value="P:epigenetic regulation of gene expression"/>
    <property type="evidence" value="ECO:0007669"/>
    <property type="project" value="TreeGrafter"/>
</dbReference>
<dbReference type="InterPro" id="IPR023696">
    <property type="entry name" value="Ureohydrolase_dom_sf"/>
</dbReference>
<dbReference type="AlphaFoldDB" id="A0A0C4YBJ4"/>
<dbReference type="PANTHER" id="PTHR10625">
    <property type="entry name" value="HISTONE DEACETYLASE HDAC1-RELATED"/>
    <property type="match status" value="1"/>
</dbReference>
<dbReference type="GO" id="GO:0046872">
    <property type="term" value="F:metal ion binding"/>
    <property type="evidence" value="ECO:0007669"/>
    <property type="project" value="UniProtKB-KW"/>
</dbReference>
<accession>A0A0C4YBJ4</accession>
<organism evidence="7 8">
    <name type="scientific">Cupriavidus basilensis</name>
    <dbReference type="NCBI Taxonomy" id="68895"/>
    <lineage>
        <taxon>Bacteria</taxon>
        <taxon>Pseudomonadati</taxon>
        <taxon>Pseudomonadota</taxon>
        <taxon>Betaproteobacteria</taxon>
        <taxon>Burkholderiales</taxon>
        <taxon>Burkholderiaceae</taxon>
        <taxon>Cupriavidus</taxon>
    </lineage>
</organism>
<dbReference type="PANTHER" id="PTHR10625:SF17">
    <property type="entry name" value="HISTONE DEACETYLASE 8"/>
    <property type="match status" value="1"/>
</dbReference>
<proteinExistence type="inferred from homology"/>
<dbReference type="CDD" id="cd10001">
    <property type="entry name" value="HDAC_classII_APAH"/>
    <property type="match status" value="1"/>
</dbReference>
<evidence type="ECO:0000256" key="2">
    <source>
        <dbReference type="ARBA" id="ARBA00005947"/>
    </source>
</evidence>
<name>A0A0C4YBJ4_9BURK</name>
<sequence>MKVVYSDLHLDHDPHAFMVRGKMKRSNEQPERALRLLAAVRADGHDVIAPADHGPGPRAAIHTPEYLRFLETAYERWQLLPDASEEVLPNIHPFPGQPCTYPDSVVGQAGFHMGDAACSIGPNTWRAAVGSADVATHAAQLVADGERAAYALCRPPGHHAYVDRANGFCYLNNTAIAAQHLRRHHDRVAILDIDMHHGNGTQGIFYRRNDVLTVSLHGDPMLFTPFFTGHAHERGEAEGLGYNINRPLARGTGDEAYLAALRDVCQSIRAFAPGALVVALGLDAHERDPYQALAVTTPGFALITAEIARLGLPTVLVQEGGYLSDDLGPNLSSALRGFASAA</sequence>
<evidence type="ECO:0000313" key="8">
    <source>
        <dbReference type="Proteomes" id="UP000031843"/>
    </source>
</evidence>
<dbReference type="RefSeq" id="WP_043354624.1">
    <property type="nucleotide sequence ID" value="NZ_CP010537.1"/>
</dbReference>
<reference evidence="7 8" key="1">
    <citation type="journal article" date="2015" name="Genome Announc.">
        <title>Complete Genome Sequence of Cupriavidus basilensis 4G11, Isolated from the Oak Ridge Field Research Center Site.</title>
        <authorList>
            <person name="Ray J."/>
            <person name="Waters R.J."/>
            <person name="Skerker J.M."/>
            <person name="Kuehl J.V."/>
            <person name="Price M.N."/>
            <person name="Huang J."/>
            <person name="Chakraborty R."/>
            <person name="Arkin A.P."/>
            <person name="Deutschbauer A."/>
        </authorList>
    </citation>
    <scope>NUCLEOTIDE SEQUENCE [LARGE SCALE GENOMIC DNA]</scope>
    <source>
        <strain evidence="7">4G11</strain>
    </source>
</reference>
<comment type="similarity">
    <text evidence="2">Belongs to the histone deacetylase family.</text>
</comment>
<dbReference type="SUPFAM" id="SSF52768">
    <property type="entry name" value="Arginase/deacetylase"/>
    <property type="match status" value="1"/>
</dbReference>
<dbReference type="PRINTS" id="PR01270">
    <property type="entry name" value="HDASUPER"/>
</dbReference>